<dbReference type="Pfam" id="PF22740">
    <property type="entry name" value="PapZ_C"/>
    <property type="match status" value="1"/>
</dbReference>
<dbReference type="AlphaFoldDB" id="A0A9E2L7L3"/>
<sequence length="495" mass="56441">MNRLLTLYRDWKKKEPVRVEMLAGAGSNRKYYRLYEEDGHSVIGVVGTSREENAAFIYLSGFFRAQGLAVPEILAADEEQICYLQTDLGNRSLYDALAGGRKKGGQYDSYERELLKRTIRLLPSVQYAARQGLDFSACYPLPEMNHEAVMFDLNYFKYCFLKPSGVDFHEGKLEEDFRALAADLLQESSQTFLYRDFQARNVMLSAADQPFFIDFQGGRKGPREYDVASFLWQASAHYSAELREELIAVYLEALRAYDSVDPEHFRKRLDLFVFFRTLQVLGAYGLRGYCERKQYFMDSIPFALDNLRALLEQGICTCPYLEEVLWNLVRHPKFCPKGEEPAAPVPASAPQVKPEGTAALKVSVFSFSYRKGIPEDPSGNGGGYVFDCRAVHNPGKYEPYRNLTGLDEPVIRFLEEDGEILTFLNSVYALADAHVERYLQRGFTHLMFCFGCTGGQHRSVYSAQHVAVHLHEKYGIEVNVCHREQGISTSFLPRK</sequence>
<evidence type="ECO:0000259" key="1">
    <source>
        <dbReference type="Pfam" id="PF01636"/>
    </source>
</evidence>
<dbReference type="Gene3D" id="3.30.200.20">
    <property type="entry name" value="Phosphorylase Kinase, domain 1"/>
    <property type="match status" value="1"/>
</dbReference>
<dbReference type="PANTHER" id="PTHR30448:SF0">
    <property type="entry name" value="RNASE ADAPTER PROTEIN RAPZ"/>
    <property type="match status" value="1"/>
</dbReference>
<dbReference type="Proteomes" id="UP000823865">
    <property type="component" value="Unassembled WGS sequence"/>
</dbReference>
<protein>
    <submittedName>
        <fullName evidence="3">Phosphotransferase</fullName>
    </submittedName>
</protein>
<dbReference type="Gene3D" id="3.90.1200.10">
    <property type="match status" value="1"/>
</dbReference>
<feature type="domain" description="RapZ C-terminal" evidence="2">
    <location>
        <begin position="361"/>
        <end position="485"/>
    </location>
</feature>
<reference evidence="3" key="1">
    <citation type="journal article" date="2021" name="PeerJ">
        <title>Extensive microbial diversity within the chicken gut microbiome revealed by metagenomics and culture.</title>
        <authorList>
            <person name="Gilroy R."/>
            <person name="Ravi A."/>
            <person name="Getino M."/>
            <person name="Pursley I."/>
            <person name="Horton D.L."/>
            <person name="Alikhan N.F."/>
            <person name="Baker D."/>
            <person name="Gharbi K."/>
            <person name="Hall N."/>
            <person name="Watson M."/>
            <person name="Adriaenssens E.M."/>
            <person name="Foster-Nyarko E."/>
            <person name="Jarju S."/>
            <person name="Secka A."/>
            <person name="Antonio M."/>
            <person name="Oren A."/>
            <person name="Chaudhuri R.R."/>
            <person name="La Ragione R."/>
            <person name="Hildebrand F."/>
            <person name="Pallen M.J."/>
        </authorList>
    </citation>
    <scope>NUCLEOTIDE SEQUENCE</scope>
    <source>
        <strain evidence="3">G3-2149</strain>
    </source>
</reference>
<accession>A0A9E2L7L3</accession>
<dbReference type="Pfam" id="PF01636">
    <property type="entry name" value="APH"/>
    <property type="match status" value="1"/>
</dbReference>
<evidence type="ECO:0000313" key="4">
    <source>
        <dbReference type="Proteomes" id="UP000823865"/>
    </source>
</evidence>
<name>A0A9E2L7L3_9BACT</name>
<dbReference type="InterPro" id="IPR005337">
    <property type="entry name" value="RapZ-like"/>
</dbReference>
<dbReference type="SUPFAM" id="SSF56112">
    <property type="entry name" value="Protein kinase-like (PK-like)"/>
    <property type="match status" value="1"/>
</dbReference>
<organism evidence="3 4">
    <name type="scientific">Candidatus Paraprevotella stercoravium</name>
    <dbReference type="NCBI Taxonomy" id="2838725"/>
    <lineage>
        <taxon>Bacteria</taxon>
        <taxon>Pseudomonadati</taxon>
        <taxon>Bacteroidota</taxon>
        <taxon>Bacteroidia</taxon>
        <taxon>Bacteroidales</taxon>
        <taxon>Prevotellaceae</taxon>
        <taxon>Paraprevotella</taxon>
    </lineage>
</organism>
<dbReference type="InterPro" id="IPR053931">
    <property type="entry name" value="RapZ_C"/>
</dbReference>
<feature type="domain" description="Aminoglycoside phosphotransferase" evidence="1">
    <location>
        <begin position="23"/>
        <end position="260"/>
    </location>
</feature>
<proteinExistence type="predicted"/>
<evidence type="ECO:0000313" key="3">
    <source>
        <dbReference type="EMBL" id="MBU3854440.1"/>
    </source>
</evidence>
<dbReference type="EMBL" id="JAHLFU010000237">
    <property type="protein sequence ID" value="MBU3854440.1"/>
    <property type="molecule type" value="Genomic_DNA"/>
</dbReference>
<comment type="caution">
    <text evidence="3">The sequence shown here is derived from an EMBL/GenBank/DDBJ whole genome shotgun (WGS) entry which is preliminary data.</text>
</comment>
<dbReference type="GO" id="GO:0005524">
    <property type="term" value="F:ATP binding"/>
    <property type="evidence" value="ECO:0007669"/>
    <property type="project" value="InterPro"/>
</dbReference>
<dbReference type="InterPro" id="IPR002575">
    <property type="entry name" value="Aminoglycoside_PTrfase"/>
</dbReference>
<dbReference type="InterPro" id="IPR011009">
    <property type="entry name" value="Kinase-like_dom_sf"/>
</dbReference>
<dbReference type="PANTHER" id="PTHR30448">
    <property type="entry name" value="RNASE ADAPTER PROTEIN RAPZ"/>
    <property type="match status" value="1"/>
</dbReference>
<evidence type="ECO:0000259" key="2">
    <source>
        <dbReference type="Pfam" id="PF22740"/>
    </source>
</evidence>
<reference evidence="3" key="2">
    <citation type="submission" date="2021-04" db="EMBL/GenBank/DDBJ databases">
        <authorList>
            <person name="Gilroy R."/>
        </authorList>
    </citation>
    <scope>NUCLEOTIDE SEQUENCE</scope>
    <source>
        <strain evidence="3">G3-2149</strain>
    </source>
</reference>
<gene>
    <name evidence="3" type="ORF">H9789_11635</name>
</gene>